<gene>
    <name evidence="3" type="ORF">ElP_29740</name>
</gene>
<organism evidence="3 4">
    <name type="scientific">Tautonia plasticadhaerens</name>
    <dbReference type="NCBI Taxonomy" id="2527974"/>
    <lineage>
        <taxon>Bacteria</taxon>
        <taxon>Pseudomonadati</taxon>
        <taxon>Planctomycetota</taxon>
        <taxon>Planctomycetia</taxon>
        <taxon>Isosphaerales</taxon>
        <taxon>Isosphaeraceae</taxon>
        <taxon>Tautonia</taxon>
    </lineage>
</organism>
<dbReference type="KEGG" id="tpla:ElP_29740"/>
<dbReference type="PANTHER" id="PTHR45588:SF1">
    <property type="entry name" value="WW DOMAIN-CONTAINING PROTEIN"/>
    <property type="match status" value="1"/>
</dbReference>
<dbReference type="AlphaFoldDB" id="A0A518H2I5"/>
<protein>
    <submittedName>
        <fullName evidence="3">Tetratricopeptide repeat protein</fullName>
    </submittedName>
</protein>
<sequence precursor="true">MTVRRIPRHALLAVTLAWIGLGSAPDAAGQEPLLDGLGPYSRPVTTSSEAAQRYFDQGLNLLFAFNHEEAARSFRQAAELDPSCVMAWWGLAYAQGPHINLPVVSEEQARVALDAIEHARSAAGEATGLERALVEALALRHVPEPPEDRSGLDRAYADAMREIRAGHPDDPDVGCFYAESLMNLRPWALYTQEGLPEPGTEEIVALIEAILGSSPDHPLANHLYIHAVEPSARPDRAEAAADRLRDLQPGLSHNVHMPSHIDVRLGHWEQAEESNRKAIEADRRFLAIRPDPGFYGLYIAHNYHMLAYAAMMRGRSGAAIDAIDEMMALIPERWARENAAIADGYLAMPLEVRMRFGLWEEILDAPEPDPAFPLARALRRYARAVSLAAQGRVEEAKAEQGAFLEARALVPESARFGNNAASDLLDVAEHLMRGEILYREGREDDAFDALREAVRLQDLLRYSEPPDWIQPVRHALAAALNQSGRFDEAERVCREDLEQLPENGWALFGLMQALERQGKDEEAKQVRARWEEIWKDADVTLSSCCFCQPGV</sequence>
<feature type="chain" id="PRO_5021756231" evidence="2">
    <location>
        <begin position="28"/>
        <end position="551"/>
    </location>
</feature>
<dbReference type="RefSeq" id="WP_145270410.1">
    <property type="nucleotide sequence ID" value="NZ_CP036426.1"/>
</dbReference>
<dbReference type="Proteomes" id="UP000317835">
    <property type="component" value="Chromosome"/>
</dbReference>
<dbReference type="InterPro" id="IPR011990">
    <property type="entry name" value="TPR-like_helical_dom_sf"/>
</dbReference>
<dbReference type="InterPro" id="IPR019734">
    <property type="entry name" value="TPR_rpt"/>
</dbReference>
<evidence type="ECO:0000256" key="2">
    <source>
        <dbReference type="SAM" id="SignalP"/>
    </source>
</evidence>
<evidence type="ECO:0000256" key="1">
    <source>
        <dbReference type="PROSITE-ProRule" id="PRU00339"/>
    </source>
</evidence>
<feature type="repeat" description="TPR" evidence="1">
    <location>
        <begin position="51"/>
        <end position="84"/>
    </location>
</feature>
<dbReference type="SUPFAM" id="SSF48452">
    <property type="entry name" value="TPR-like"/>
    <property type="match status" value="2"/>
</dbReference>
<name>A0A518H2I5_9BACT</name>
<accession>A0A518H2I5</accession>
<evidence type="ECO:0000313" key="4">
    <source>
        <dbReference type="Proteomes" id="UP000317835"/>
    </source>
</evidence>
<keyword evidence="4" id="KW-1185">Reference proteome</keyword>
<proteinExistence type="predicted"/>
<dbReference type="PANTHER" id="PTHR45588">
    <property type="entry name" value="TPR DOMAIN-CONTAINING PROTEIN"/>
    <property type="match status" value="1"/>
</dbReference>
<reference evidence="3 4" key="1">
    <citation type="submission" date="2019-02" db="EMBL/GenBank/DDBJ databases">
        <title>Deep-cultivation of Planctomycetes and their phenomic and genomic characterization uncovers novel biology.</title>
        <authorList>
            <person name="Wiegand S."/>
            <person name="Jogler M."/>
            <person name="Boedeker C."/>
            <person name="Pinto D."/>
            <person name="Vollmers J."/>
            <person name="Rivas-Marin E."/>
            <person name="Kohn T."/>
            <person name="Peeters S.H."/>
            <person name="Heuer A."/>
            <person name="Rast P."/>
            <person name="Oberbeckmann S."/>
            <person name="Bunk B."/>
            <person name="Jeske O."/>
            <person name="Meyerdierks A."/>
            <person name="Storesund J.E."/>
            <person name="Kallscheuer N."/>
            <person name="Luecker S."/>
            <person name="Lage O.M."/>
            <person name="Pohl T."/>
            <person name="Merkel B.J."/>
            <person name="Hornburger P."/>
            <person name="Mueller R.-W."/>
            <person name="Bruemmer F."/>
            <person name="Labrenz M."/>
            <person name="Spormann A.M."/>
            <person name="Op den Camp H."/>
            <person name="Overmann J."/>
            <person name="Amann R."/>
            <person name="Jetten M.S.M."/>
            <person name="Mascher T."/>
            <person name="Medema M.H."/>
            <person name="Devos D.P."/>
            <person name="Kaster A.-K."/>
            <person name="Ovreas L."/>
            <person name="Rohde M."/>
            <person name="Galperin M.Y."/>
            <person name="Jogler C."/>
        </authorList>
    </citation>
    <scope>NUCLEOTIDE SEQUENCE [LARGE SCALE GENOMIC DNA]</scope>
    <source>
        <strain evidence="3 4">ElP</strain>
    </source>
</reference>
<dbReference type="Pfam" id="PF14559">
    <property type="entry name" value="TPR_19"/>
    <property type="match status" value="1"/>
</dbReference>
<dbReference type="OrthoDB" id="9778494at2"/>
<dbReference type="PROSITE" id="PS50005">
    <property type="entry name" value="TPR"/>
    <property type="match status" value="1"/>
</dbReference>
<feature type="signal peptide" evidence="2">
    <location>
        <begin position="1"/>
        <end position="27"/>
    </location>
</feature>
<keyword evidence="2" id="KW-0732">Signal</keyword>
<evidence type="ECO:0000313" key="3">
    <source>
        <dbReference type="EMBL" id="QDV35072.1"/>
    </source>
</evidence>
<dbReference type="EMBL" id="CP036426">
    <property type="protein sequence ID" value="QDV35072.1"/>
    <property type="molecule type" value="Genomic_DNA"/>
</dbReference>
<dbReference type="Gene3D" id="1.25.40.10">
    <property type="entry name" value="Tetratricopeptide repeat domain"/>
    <property type="match status" value="3"/>
</dbReference>
<keyword evidence="1" id="KW-0802">TPR repeat</keyword>
<dbReference type="SMART" id="SM00028">
    <property type="entry name" value="TPR"/>
    <property type="match status" value="3"/>
</dbReference>